<dbReference type="Pfam" id="PF03358">
    <property type="entry name" value="FMN_red"/>
    <property type="match status" value="1"/>
</dbReference>
<organism evidence="7 8">
    <name type="scientific">Methanococcus maripaludis KA1</name>
    <dbReference type="NCBI Taxonomy" id="637914"/>
    <lineage>
        <taxon>Archaea</taxon>
        <taxon>Methanobacteriati</taxon>
        <taxon>Methanobacteriota</taxon>
        <taxon>Methanomada group</taxon>
        <taxon>Methanococci</taxon>
        <taxon>Methanococcales</taxon>
        <taxon>Methanococcaceae</taxon>
        <taxon>Methanococcus</taxon>
    </lineage>
</organism>
<gene>
    <name evidence="7" type="ORF">MMKA1_08440</name>
</gene>
<dbReference type="InterPro" id="IPR051796">
    <property type="entry name" value="ISF_SsuE-like"/>
</dbReference>
<dbReference type="AlphaFoldDB" id="A0A2Z5PTI1"/>
<dbReference type="RefSeq" id="WP_146778172.1">
    <property type="nucleotide sequence ID" value="NZ_AP011526.1"/>
</dbReference>
<dbReference type="GO" id="GO:0016491">
    <property type="term" value="F:oxidoreductase activity"/>
    <property type="evidence" value="ECO:0007669"/>
    <property type="project" value="InterPro"/>
</dbReference>
<comment type="similarity">
    <text evidence="5">Belongs to the SsuE family. Isf subfamily.</text>
</comment>
<evidence type="ECO:0000256" key="1">
    <source>
        <dbReference type="ARBA" id="ARBA00001917"/>
    </source>
</evidence>
<dbReference type="PANTHER" id="PTHR43278">
    <property type="entry name" value="NAD(P)H-DEPENDENT FMN-CONTAINING OXIDOREDUCTASE YWQN-RELATED"/>
    <property type="match status" value="1"/>
</dbReference>
<evidence type="ECO:0000259" key="6">
    <source>
        <dbReference type="Pfam" id="PF03358"/>
    </source>
</evidence>
<dbReference type="SUPFAM" id="SSF52218">
    <property type="entry name" value="Flavoproteins"/>
    <property type="match status" value="1"/>
</dbReference>
<evidence type="ECO:0000256" key="5">
    <source>
        <dbReference type="ARBA" id="ARBA00038292"/>
    </source>
</evidence>
<dbReference type="EMBL" id="AP011526">
    <property type="protein sequence ID" value="BAP60961.1"/>
    <property type="molecule type" value="Genomic_DNA"/>
</dbReference>
<keyword evidence="3" id="KW-0285">Flavoprotein</keyword>
<dbReference type="InterPro" id="IPR005025">
    <property type="entry name" value="FMN_Rdtase-like_dom"/>
</dbReference>
<proteinExistence type="inferred from homology"/>
<feature type="domain" description="NADPH-dependent FMN reductase-like" evidence="6">
    <location>
        <begin position="1"/>
        <end position="102"/>
    </location>
</feature>
<evidence type="ECO:0000313" key="8">
    <source>
        <dbReference type="Proteomes" id="UP000264208"/>
    </source>
</evidence>
<sequence length="210" mass="23718">MKVLGIIGSNRKAGNTATMVSKILSTLEEMNIETEKLFLSDYNYSSCNGCEGCRKTYKCVLKDDMQDIYKKIMEADAVVIGSPTYFYNITAETKAFLDRLYCYEIFDSDDRSVWIPLNEVLGLKYAVTVSVCEQEREEDMGFTPLALSKPLEALGYRVIENLKVLKVFEAGKVNEIPENIKKAENAGKKLGRYMLLRKNIAGSVKTDNKQ</sequence>
<evidence type="ECO:0000313" key="7">
    <source>
        <dbReference type="EMBL" id="BAP60961.1"/>
    </source>
</evidence>
<comment type="cofactor">
    <cofactor evidence="2">
        <name>[4Fe-4S] cluster</name>
        <dbReference type="ChEBI" id="CHEBI:49883"/>
    </cofactor>
</comment>
<dbReference type="GeneID" id="41279262"/>
<dbReference type="InterPro" id="IPR029039">
    <property type="entry name" value="Flavoprotein-like_sf"/>
</dbReference>
<evidence type="ECO:0000256" key="3">
    <source>
        <dbReference type="ARBA" id="ARBA00022630"/>
    </source>
</evidence>
<evidence type="ECO:0000256" key="4">
    <source>
        <dbReference type="ARBA" id="ARBA00022643"/>
    </source>
</evidence>
<dbReference type="KEGG" id="mmak:MMKA1_08440"/>
<keyword evidence="4" id="KW-0288">FMN</keyword>
<name>A0A2Z5PTI1_METMI</name>
<comment type="cofactor">
    <cofactor evidence="1">
        <name>FMN</name>
        <dbReference type="ChEBI" id="CHEBI:58210"/>
    </cofactor>
</comment>
<protein>
    <submittedName>
        <fullName evidence="7">Putative NADPH-dependent FMN reductase</fullName>
    </submittedName>
</protein>
<accession>A0A2Z5PTI1</accession>
<dbReference type="Proteomes" id="UP000264208">
    <property type="component" value="Chromosome"/>
</dbReference>
<evidence type="ECO:0000256" key="2">
    <source>
        <dbReference type="ARBA" id="ARBA00001966"/>
    </source>
</evidence>
<dbReference type="Gene3D" id="3.40.50.360">
    <property type="match status" value="1"/>
</dbReference>
<dbReference type="PANTHER" id="PTHR43278:SF2">
    <property type="entry name" value="IRON-SULFUR FLAVOPROTEIN"/>
    <property type="match status" value="1"/>
</dbReference>
<reference evidence="7 8" key="1">
    <citation type="submission" date="2009-06" db="EMBL/GenBank/DDBJ databases">
        <title>Molecular Evidence for Microbiologically Influenced Corrosion from genome of Methanogen.</title>
        <authorList>
            <person name="Ito N."/>
            <person name="Tsurumaru H."/>
            <person name="Shimizu A."/>
            <person name="Harada T."/>
            <person name="Hosoyama A."/>
            <person name="Horikawa H."/>
            <person name="Wakai S."/>
            <person name="Sasaki K."/>
            <person name="Nishijima K."/>
            <person name="Ataku H."/>
            <person name="Yamazaki J."/>
            <person name="Mise M."/>
            <person name="Yamazaki S."/>
            <person name="Tanikawa S."/>
            <person name="Harayama S."/>
            <person name="Fujita N."/>
        </authorList>
    </citation>
    <scope>NUCLEOTIDE SEQUENCE [LARGE SCALE GENOMIC DNA]</scope>
    <source>
        <strain evidence="8">KA1 ( NBRC 102054)</strain>
    </source>
</reference>